<dbReference type="Proteomes" id="UP000288805">
    <property type="component" value="Unassembled WGS sequence"/>
</dbReference>
<organism evidence="1 2">
    <name type="scientific">Vitis vinifera</name>
    <name type="common">Grape</name>
    <dbReference type="NCBI Taxonomy" id="29760"/>
    <lineage>
        <taxon>Eukaryota</taxon>
        <taxon>Viridiplantae</taxon>
        <taxon>Streptophyta</taxon>
        <taxon>Embryophyta</taxon>
        <taxon>Tracheophyta</taxon>
        <taxon>Spermatophyta</taxon>
        <taxon>Magnoliopsida</taxon>
        <taxon>eudicotyledons</taxon>
        <taxon>Gunneridae</taxon>
        <taxon>Pentapetalae</taxon>
        <taxon>rosids</taxon>
        <taxon>Vitales</taxon>
        <taxon>Vitaceae</taxon>
        <taxon>Viteae</taxon>
        <taxon>Vitis</taxon>
    </lineage>
</organism>
<name>A0A438BVW7_VITVI</name>
<proteinExistence type="predicted"/>
<dbReference type="EMBL" id="QGNW01002605">
    <property type="protein sequence ID" value="RVW15112.1"/>
    <property type="molecule type" value="Genomic_DNA"/>
</dbReference>
<reference evidence="1 2" key="1">
    <citation type="journal article" date="2018" name="PLoS Genet.">
        <title>Population sequencing reveals clonal diversity and ancestral inbreeding in the grapevine cultivar Chardonnay.</title>
        <authorList>
            <person name="Roach M.J."/>
            <person name="Johnson D.L."/>
            <person name="Bohlmann J."/>
            <person name="van Vuuren H.J."/>
            <person name="Jones S.J."/>
            <person name="Pretorius I.S."/>
            <person name="Schmidt S.A."/>
            <person name="Borneman A.R."/>
        </authorList>
    </citation>
    <scope>NUCLEOTIDE SEQUENCE [LARGE SCALE GENOMIC DNA]</scope>
    <source>
        <strain evidence="2">cv. Chardonnay</strain>
        <tissue evidence="1">Leaf</tissue>
    </source>
</reference>
<sequence>MRHFSKIIEEFQLRDLPLIGCSYSHILFCKLKALKQDLKDAKERDLGLSLEDIEARRRVVEDFNKWASMEETSWRQKWLKEGDKNSRFLAKFLRLETRRSSFPFLFIMAMEALSSILKRAMLGGIIQGFLASGRGAVGMEVSHFLFANDTLIFCDSNIQHLEYLSWAFTWLEAISGLKTNLDKSELIPVEQAIQSGWKEFNIRIGFRIGYGRRVRFWKDRWCGEDSLAMAFPELFSIAPNKEVWLDQMWNKLGK</sequence>
<comment type="caution">
    <text evidence="1">The sequence shown here is derived from an EMBL/GenBank/DDBJ whole genome shotgun (WGS) entry which is preliminary data.</text>
</comment>
<protein>
    <submittedName>
        <fullName evidence="1">Uncharacterized protein</fullName>
    </submittedName>
</protein>
<dbReference type="AlphaFoldDB" id="A0A438BVW7"/>
<gene>
    <name evidence="1" type="ORF">CK203_083378</name>
</gene>
<evidence type="ECO:0000313" key="1">
    <source>
        <dbReference type="EMBL" id="RVW15112.1"/>
    </source>
</evidence>
<accession>A0A438BVW7</accession>
<evidence type="ECO:0000313" key="2">
    <source>
        <dbReference type="Proteomes" id="UP000288805"/>
    </source>
</evidence>